<dbReference type="EMBL" id="JADCTT010000004">
    <property type="protein sequence ID" value="KAF9753842.1"/>
    <property type="molecule type" value="Genomic_DNA"/>
</dbReference>
<evidence type="ECO:0000256" key="1">
    <source>
        <dbReference type="SAM" id="MobiDB-lite"/>
    </source>
</evidence>
<accession>A0A8H7TP42</accession>
<name>A0A8H7TP42_BIOOC</name>
<protein>
    <submittedName>
        <fullName evidence="2">Uncharacterized protein</fullName>
    </submittedName>
</protein>
<feature type="region of interest" description="Disordered" evidence="1">
    <location>
        <begin position="1"/>
        <end position="65"/>
    </location>
</feature>
<evidence type="ECO:0000313" key="2">
    <source>
        <dbReference type="EMBL" id="KAF9753842.1"/>
    </source>
</evidence>
<sequence>MDPAGRSNGELKGDKPFIYNSDPQQVGKPIPRGQAATSSRRATRKTKVRPSFSSSTSLPRDPLGVRASPAKAVCSSFPEGNGDLNHEWCVYALKFWENATMTGACLVGIAWRAVYMETREVVIGAAMMSSPGPRANIGHVCNHHWDLPRRETIGVCVRTAAAAMLPHVSLDGNVVFINIDPTYMH</sequence>
<comment type="caution">
    <text evidence="2">The sequence shown here is derived from an EMBL/GenBank/DDBJ whole genome shotgun (WGS) entry which is preliminary data.</text>
</comment>
<evidence type="ECO:0000313" key="3">
    <source>
        <dbReference type="Proteomes" id="UP000616885"/>
    </source>
</evidence>
<dbReference type="AlphaFoldDB" id="A0A8H7TP42"/>
<organism evidence="2 3">
    <name type="scientific">Bionectria ochroleuca</name>
    <name type="common">Gliocladium roseum</name>
    <dbReference type="NCBI Taxonomy" id="29856"/>
    <lineage>
        <taxon>Eukaryota</taxon>
        <taxon>Fungi</taxon>
        <taxon>Dikarya</taxon>
        <taxon>Ascomycota</taxon>
        <taxon>Pezizomycotina</taxon>
        <taxon>Sordariomycetes</taxon>
        <taxon>Hypocreomycetidae</taxon>
        <taxon>Hypocreales</taxon>
        <taxon>Bionectriaceae</taxon>
        <taxon>Clonostachys</taxon>
    </lineage>
</organism>
<gene>
    <name evidence="2" type="ORF">IM811_012600</name>
</gene>
<dbReference type="Proteomes" id="UP000616885">
    <property type="component" value="Unassembled WGS sequence"/>
</dbReference>
<reference evidence="2" key="1">
    <citation type="submission" date="2020-10" db="EMBL/GenBank/DDBJ databases">
        <title>High-Quality Genome Resource of Clonostachys rosea strain S41 by Oxford Nanopore Long-Read Sequencing.</title>
        <authorList>
            <person name="Wang H."/>
        </authorList>
    </citation>
    <scope>NUCLEOTIDE SEQUENCE</scope>
    <source>
        <strain evidence="2">S41</strain>
    </source>
</reference>
<proteinExistence type="predicted"/>